<feature type="compositionally biased region" description="Polar residues" evidence="1">
    <location>
        <begin position="1752"/>
        <end position="1768"/>
    </location>
</feature>
<feature type="region of interest" description="Disordered" evidence="1">
    <location>
        <begin position="1752"/>
        <end position="1771"/>
    </location>
</feature>
<feature type="non-terminal residue" evidence="2">
    <location>
        <position position="1865"/>
    </location>
</feature>
<feature type="region of interest" description="Disordered" evidence="1">
    <location>
        <begin position="84"/>
        <end position="129"/>
    </location>
</feature>
<name>K0SWM1_THAOC</name>
<protein>
    <submittedName>
        <fullName evidence="2">Uncharacterized protein</fullName>
    </submittedName>
</protein>
<dbReference type="Proteomes" id="UP000266841">
    <property type="component" value="Unassembled WGS sequence"/>
</dbReference>
<evidence type="ECO:0000313" key="2">
    <source>
        <dbReference type="EMBL" id="EJK70793.1"/>
    </source>
</evidence>
<comment type="caution">
    <text evidence="2">The sequence shown here is derived from an EMBL/GenBank/DDBJ whole genome shotgun (WGS) entry which is preliminary data.</text>
</comment>
<sequence>MLERFISSAIKSKLGHLFEDFEENNTTFRLNVGAGSSSVVIRDLHFNRDVLRYIGVPVVGDVGDRESPDESDADDADDESFISCKSQLDDDDDPGVEGYGLDGPDEHSNGKPANTHSTSRNSPSIQVTHGSIGSLEINIPWSLLRRKAQRDVRAKGVTPCSVALSDVRVLLSADNGGDTGCVHEFKASRQSNLRGTDSVDAGRKQKEEAVRALLELELLRLINASGHRNARSQKTDGSRLSQWAKGFLSRLLSTIEVQVKNIHVRFEDEGYGWFERNSSQYRPSFAVGLRLRSFAIKDCGDTRTNKGGASPLASLIRRQAVAEKLSVYWDSNNDDLFVGYKSPGEDDRAYYENRFEELDILDADDDDGAHFYLIRPSSATLDFEVRGASTGIEANLMIPSCHICFTRDTLQDAAYVRRSLSVYKERVLSFREKLMEKRIFEQLSSLRPSTSPLERPREWWLYACRAVRSIRANRRYFEGSSDVFCGAQGGNWSRKGWIGFTRLVALRRNYIALYGKLWESISIESTDAIHSDLQKIEDMMSEVEVSAFRTAAFLRISSELANSGVSADAFKIESTDSLVLSTSSQYRQAQLYQAVESINFVGLNSSHDDLESDKSGFSRSFAFTCQTFTIQANDTSHQNNRIGGLPISRLECCLSASIEATDTDRKLHSSIQSLIVLDLTSQSSIERLVCPKNQLAEERILSLTIHNDGKEQAVILDVMPLEIVYSTIATEALSRLFGTIDTEEFYRDYVRLTARLSRWKARQGRRIINALSRKKRLNVAINIQSPVLCIPEDITRTDCPALTVDLGNFTFQSDSSDRHLKSSSHKWHMQLENIGVTCQHTNQGEMHSVVEPFSLGFSLCTFVSDAPELPSRVEMNALMPRLCFNLTSSAVRLISRLQAKWRAAANLRPSDRLLTPRQTLEMIVDRRLSTKHLFLSSVEPHQTNTKSVQSREIRFAFAAPSIALEIANDVGENVISLVSISIEGIDGDYAAVTMSNGTTKAGTRFEYLFSSTDPDLIDADGSSTTGNKGDLVKVEVERQANGDSATKIDMNELYLNWNPELLAKTQISLRLPQDDRVGQTLCEDNTEFFDALENDYPGSNEVTQTQTKVQTTAQAEAKSARRISFHLSKIYVSFNKDSQRRALFGAEMNKTDILHRVSDRGSTIEATIADANFTDGEASDSGKTLYRNLIGLHSTSKSSIVMSLEKSPPHAHERDASDAEFHNVMKVSFSEMKFVYIHQLWMEIFDYFFEGVIGHAVMGTKPKAALDKCVGMQPFRRTKFAITMDAPLLLLPVTYRSPEHIRLSLDALRLSNCFTSSSISQAAEASSIPISTDWTQWFNNCTVDMEALDVRSWDERKLNVVQAGNSPPTMTVKLRWPVGPTAPLIKPKWNVSGAVGGPSSPLILRLTSKDFSLLRFFVSHNVLEPSRFQQTMSNDSSASEGSNLVLFGYEKVGVPPTTYSLQLTSQNLQFQFIDTSLKDEGVSDIILSNASWTLSRGVDCISRQRATVQSIQLRQTNNCVDWSGYPDLLSPRATSEHENLLDYTSTSLPSGENAKGLHLNQAAIYLIIPAWREVSDFFKSQPACPEIFSLSEMPSIVQLGDRFYRMSKLSDPNSIAAAEKQKHPSKEDTATARHAPARQFRITLTNPQIIAVADSSARCSGSQSLTSKTSHVDFLWESQGDESRKSCFCDGLELYTGNGSNILLPVSFAASELTAQGDKTTRVWIEQVNVRASYTDLTEAIEVCEGVSKQSVTRNEQRAHSSTANHSTDASRSKTWEKLSMTVLGDGCNFIPLVSASLIGIRFSRIFDARQNTKRKTFASLDAMNLVDLLRPQDSPFRSLISSHGAQQTGLFAFSEEVHLEPMSW</sequence>
<evidence type="ECO:0000313" key="3">
    <source>
        <dbReference type="Proteomes" id="UP000266841"/>
    </source>
</evidence>
<keyword evidence="3" id="KW-1185">Reference proteome</keyword>
<evidence type="ECO:0000256" key="1">
    <source>
        <dbReference type="SAM" id="MobiDB-lite"/>
    </source>
</evidence>
<gene>
    <name evidence="2" type="ORF">THAOC_07820</name>
</gene>
<organism evidence="2 3">
    <name type="scientific">Thalassiosira oceanica</name>
    <name type="common">Marine diatom</name>
    <dbReference type="NCBI Taxonomy" id="159749"/>
    <lineage>
        <taxon>Eukaryota</taxon>
        <taxon>Sar</taxon>
        <taxon>Stramenopiles</taxon>
        <taxon>Ochrophyta</taxon>
        <taxon>Bacillariophyta</taxon>
        <taxon>Coscinodiscophyceae</taxon>
        <taxon>Thalassiosirophycidae</taxon>
        <taxon>Thalassiosirales</taxon>
        <taxon>Thalassiosiraceae</taxon>
        <taxon>Thalassiosira</taxon>
    </lineage>
</organism>
<feature type="region of interest" description="Disordered" evidence="1">
    <location>
        <begin position="1614"/>
        <end position="1633"/>
    </location>
</feature>
<proteinExistence type="predicted"/>
<dbReference type="EMBL" id="AGNL01008043">
    <property type="protein sequence ID" value="EJK70793.1"/>
    <property type="molecule type" value="Genomic_DNA"/>
</dbReference>
<dbReference type="eggNOG" id="KOG1809">
    <property type="taxonomic scope" value="Eukaryota"/>
</dbReference>
<feature type="compositionally biased region" description="Polar residues" evidence="1">
    <location>
        <begin position="111"/>
        <end position="129"/>
    </location>
</feature>
<feature type="compositionally biased region" description="Basic and acidic residues" evidence="1">
    <location>
        <begin position="1619"/>
        <end position="1631"/>
    </location>
</feature>
<accession>K0SWM1</accession>
<reference evidence="2 3" key="1">
    <citation type="journal article" date="2012" name="Genome Biol.">
        <title>Genome and low-iron response of an oceanic diatom adapted to chronic iron limitation.</title>
        <authorList>
            <person name="Lommer M."/>
            <person name="Specht M."/>
            <person name="Roy A.S."/>
            <person name="Kraemer L."/>
            <person name="Andreson R."/>
            <person name="Gutowska M.A."/>
            <person name="Wolf J."/>
            <person name="Bergner S.V."/>
            <person name="Schilhabel M.B."/>
            <person name="Klostermeier U.C."/>
            <person name="Beiko R.G."/>
            <person name="Rosenstiel P."/>
            <person name="Hippler M."/>
            <person name="Laroche J."/>
        </authorList>
    </citation>
    <scope>NUCLEOTIDE SEQUENCE [LARGE SCALE GENOMIC DNA]</scope>
    <source>
        <strain evidence="2 3">CCMP1005</strain>
    </source>
</reference>
<dbReference type="OrthoDB" id="39482at2759"/>